<comment type="caution">
    <text evidence="1">The sequence shown here is derived from an EMBL/GenBank/DDBJ whole genome shotgun (WGS) entry which is preliminary data.</text>
</comment>
<sequence length="242" mass="26670">MIRLMILLLAAFALSGCKIEIVVPNGGNVVSASGAYGCAQGERCIVEVSDIFFDETFIAEPRAGYRFAGWKKRDRGLCGGRLGDCELETSAFEGNPVLMMFLEADEVFYLEPVFEVIPVNSNGHLLLYGGVTSDYYLGCITCTRLDPESICNSNSIFGSPRAVDSIWNRFGDFGSTSSELSPWNRFASYPPAIFDQAGLFYGYLTANTADPQRTRLVLLQDLADYAADGRYTLQAVQDWFCN</sequence>
<evidence type="ECO:0000313" key="1">
    <source>
        <dbReference type="EMBL" id="KAA1193181.1"/>
    </source>
</evidence>
<dbReference type="EMBL" id="VTUX01000002">
    <property type="protein sequence ID" value="KAA1193181.1"/>
    <property type="molecule type" value="Genomic_DNA"/>
</dbReference>
<accession>A0A5B0X4H3</accession>
<evidence type="ECO:0000313" key="2">
    <source>
        <dbReference type="Proteomes" id="UP000323708"/>
    </source>
</evidence>
<evidence type="ECO:0008006" key="3">
    <source>
        <dbReference type="Google" id="ProtNLM"/>
    </source>
</evidence>
<keyword evidence="2" id="KW-1185">Reference proteome</keyword>
<proteinExistence type="predicted"/>
<gene>
    <name evidence="1" type="ORF">F0M18_04885</name>
</gene>
<name>A0A5B0X4H3_9GAMM</name>
<dbReference type="RefSeq" id="WP_149610288.1">
    <property type="nucleotide sequence ID" value="NZ_VTUX01000002.1"/>
</dbReference>
<dbReference type="Proteomes" id="UP000323708">
    <property type="component" value="Unassembled WGS sequence"/>
</dbReference>
<organism evidence="1 2">
    <name type="scientific">Pseudohalioglobus sediminis</name>
    <dbReference type="NCBI Taxonomy" id="2606449"/>
    <lineage>
        <taxon>Bacteria</taxon>
        <taxon>Pseudomonadati</taxon>
        <taxon>Pseudomonadota</taxon>
        <taxon>Gammaproteobacteria</taxon>
        <taxon>Cellvibrionales</taxon>
        <taxon>Halieaceae</taxon>
        <taxon>Pseudohalioglobus</taxon>
    </lineage>
</organism>
<protein>
    <recommendedName>
        <fullName evidence="3">Bacterial repeat domain-containing protein</fullName>
    </recommendedName>
</protein>
<dbReference type="AlphaFoldDB" id="A0A5B0X4H3"/>
<dbReference type="PROSITE" id="PS51257">
    <property type="entry name" value="PROKAR_LIPOPROTEIN"/>
    <property type="match status" value="1"/>
</dbReference>
<reference evidence="1 2" key="1">
    <citation type="submission" date="2019-09" db="EMBL/GenBank/DDBJ databases">
        <authorList>
            <person name="Chen X.-Y."/>
        </authorList>
    </citation>
    <scope>NUCLEOTIDE SEQUENCE [LARGE SCALE GENOMIC DNA]</scope>
    <source>
        <strain evidence="1 2">NY5</strain>
    </source>
</reference>